<sequence length="236" mass="26337">MCQFSLSTQLLARESYVSKKYSDLPVNARESYKNTVKGVHGVDSLLKGIDESTFSIPELPEAPEVVILWAQGCNSGQYVQIDNPFLDKHGDSILTWLEQLEFESVANMTDEEILSRPWFQPNGQGLSHVLWALRVGLRAQALNKQEKLPEVFGRVLSGIDHLVERLKNAPSLLAKLQEPQTLNQPFVQGSSVLSSLLEYYVALTLSIRSTSTLFSRVPTWVGDFLVPSSPYSALEL</sequence>
<protein>
    <submittedName>
        <fullName evidence="1">Uncharacterized protein</fullName>
    </submittedName>
</protein>
<organism evidence="1 2">
    <name type="scientific">Dendrothele bispora (strain CBS 962.96)</name>
    <dbReference type="NCBI Taxonomy" id="1314807"/>
    <lineage>
        <taxon>Eukaryota</taxon>
        <taxon>Fungi</taxon>
        <taxon>Dikarya</taxon>
        <taxon>Basidiomycota</taxon>
        <taxon>Agaricomycotina</taxon>
        <taxon>Agaricomycetes</taxon>
        <taxon>Agaricomycetidae</taxon>
        <taxon>Agaricales</taxon>
        <taxon>Agaricales incertae sedis</taxon>
        <taxon>Dendrothele</taxon>
    </lineage>
</organism>
<proteinExistence type="predicted"/>
<dbReference type="EMBL" id="ML179919">
    <property type="protein sequence ID" value="THU80285.1"/>
    <property type="molecule type" value="Genomic_DNA"/>
</dbReference>
<evidence type="ECO:0000313" key="2">
    <source>
        <dbReference type="Proteomes" id="UP000297245"/>
    </source>
</evidence>
<dbReference type="AlphaFoldDB" id="A0A4V4HBQ1"/>
<dbReference type="Proteomes" id="UP000297245">
    <property type="component" value="Unassembled WGS sequence"/>
</dbReference>
<accession>A0A4V4HBQ1</accession>
<reference evidence="1 2" key="1">
    <citation type="journal article" date="2019" name="Nat. Ecol. Evol.">
        <title>Megaphylogeny resolves global patterns of mushroom evolution.</title>
        <authorList>
            <person name="Varga T."/>
            <person name="Krizsan K."/>
            <person name="Foldi C."/>
            <person name="Dima B."/>
            <person name="Sanchez-Garcia M."/>
            <person name="Sanchez-Ramirez S."/>
            <person name="Szollosi G.J."/>
            <person name="Szarkandi J.G."/>
            <person name="Papp V."/>
            <person name="Albert L."/>
            <person name="Andreopoulos W."/>
            <person name="Angelini C."/>
            <person name="Antonin V."/>
            <person name="Barry K.W."/>
            <person name="Bougher N.L."/>
            <person name="Buchanan P."/>
            <person name="Buyck B."/>
            <person name="Bense V."/>
            <person name="Catcheside P."/>
            <person name="Chovatia M."/>
            <person name="Cooper J."/>
            <person name="Damon W."/>
            <person name="Desjardin D."/>
            <person name="Finy P."/>
            <person name="Geml J."/>
            <person name="Haridas S."/>
            <person name="Hughes K."/>
            <person name="Justo A."/>
            <person name="Karasinski D."/>
            <person name="Kautmanova I."/>
            <person name="Kiss B."/>
            <person name="Kocsube S."/>
            <person name="Kotiranta H."/>
            <person name="LaButti K.M."/>
            <person name="Lechner B.E."/>
            <person name="Liimatainen K."/>
            <person name="Lipzen A."/>
            <person name="Lukacs Z."/>
            <person name="Mihaltcheva S."/>
            <person name="Morgado L.N."/>
            <person name="Niskanen T."/>
            <person name="Noordeloos M.E."/>
            <person name="Ohm R.A."/>
            <person name="Ortiz-Santana B."/>
            <person name="Ovrebo C."/>
            <person name="Racz N."/>
            <person name="Riley R."/>
            <person name="Savchenko A."/>
            <person name="Shiryaev A."/>
            <person name="Soop K."/>
            <person name="Spirin V."/>
            <person name="Szebenyi C."/>
            <person name="Tomsovsky M."/>
            <person name="Tulloss R.E."/>
            <person name="Uehling J."/>
            <person name="Grigoriev I.V."/>
            <person name="Vagvolgyi C."/>
            <person name="Papp T."/>
            <person name="Martin F.M."/>
            <person name="Miettinen O."/>
            <person name="Hibbett D.S."/>
            <person name="Nagy L.G."/>
        </authorList>
    </citation>
    <scope>NUCLEOTIDE SEQUENCE [LARGE SCALE GENOMIC DNA]</scope>
    <source>
        <strain evidence="1 2">CBS 962.96</strain>
    </source>
</reference>
<evidence type="ECO:0000313" key="1">
    <source>
        <dbReference type="EMBL" id="THU80285.1"/>
    </source>
</evidence>
<gene>
    <name evidence="1" type="ORF">K435DRAFT_809986</name>
</gene>
<keyword evidence="2" id="KW-1185">Reference proteome</keyword>
<name>A0A4V4HBQ1_DENBC</name>